<feature type="coiled-coil region" evidence="1">
    <location>
        <begin position="137"/>
        <end position="201"/>
    </location>
</feature>
<evidence type="ECO:0000256" key="2">
    <source>
        <dbReference type="SAM" id="MobiDB-lite"/>
    </source>
</evidence>
<dbReference type="Proteomes" id="UP000655225">
    <property type="component" value="Unassembled WGS sequence"/>
</dbReference>
<feature type="region of interest" description="Disordered" evidence="2">
    <location>
        <begin position="1"/>
        <end position="24"/>
    </location>
</feature>
<organism evidence="3 4">
    <name type="scientific">Tetracentron sinense</name>
    <name type="common">Spur-leaf</name>
    <dbReference type="NCBI Taxonomy" id="13715"/>
    <lineage>
        <taxon>Eukaryota</taxon>
        <taxon>Viridiplantae</taxon>
        <taxon>Streptophyta</taxon>
        <taxon>Embryophyta</taxon>
        <taxon>Tracheophyta</taxon>
        <taxon>Spermatophyta</taxon>
        <taxon>Magnoliopsida</taxon>
        <taxon>Trochodendrales</taxon>
        <taxon>Trochodendraceae</taxon>
        <taxon>Tetracentron</taxon>
    </lineage>
</organism>
<evidence type="ECO:0000313" key="4">
    <source>
        <dbReference type="Proteomes" id="UP000655225"/>
    </source>
</evidence>
<dbReference type="PANTHER" id="PTHR37226">
    <property type="entry name" value="GOLGIN FAMILY A PROTEIN"/>
    <property type="match status" value="1"/>
</dbReference>
<evidence type="ECO:0000313" key="3">
    <source>
        <dbReference type="EMBL" id="KAF8388316.1"/>
    </source>
</evidence>
<reference evidence="3 4" key="1">
    <citation type="submission" date="2020-04" db="EMBL/GenBank/DDBJ databases">
        <title>Plant Genome Project.</title>
        <authorList>
            <person name="Zhang R.-G."/>
        </authorList>
    </citation>
    <scope>NUCLEOTIDE SEQUENCE [LARGE SCALE GENOMIC DNA]</scope>
    <source>
        <strain evidence="3">YNK0</strain>
        <tissue evidence="3">Leaf</tissue>
    </source>
</reference>
<keyword evidence="4" id="KW-1185">Reference proteome</keyword>
<dbReference type="OMA" id="SYERDIM"/>
<comment type="caution">
    <text evidence="3">The sequence shown here is derived from an EMBL/GenBank/DDBJ whole genome shotgun (WGS) entry which is preliminary data.</text>
</comment>
<dbReference type="EMBL" id="JABCRI010000020">
    <property type="protein sequence ID" value="KAF8388316.1"/>
    <property type="molecule type" value="Genomic_DNA"/>
</dbReference>
<dbReference type="OrthoDB" id="1869333at2759"/>
<feature type="compositionally biased region" description="Basic and acidic residues" evidence="2">
    <location>
        <begin position="15"/>
        <end position="24"/>
    </location>
</feature>
<feature type="compositionally biased region" description="Polar residues" evidence="2">
    <location>
        <begin position="1"/>
        <end position="14"/>
    </location>
</feature>
<gene>
    <name evidence="3" type="ORF">HHK36_026982</name>
</gene>
<proteinExistence type="predicted"/>
<sequence>MGSSVSKNKPNSFEENGRRENMRLLHEEINDTMSKREEESREYEQQAMVFAVKEAEWKRERKRLREEVKRLRKRLEEAEERIGGIMEGEMVVGGRSENEWQMLGTKVLVEHMREEQARRDAAVEKWKRLYLSIKTDLNDLINRAQQGEKMYMAEKEENMMEGLQRELKDKEETIRVLKERLAAIEQEESKKEREMDILRQSLQITSNRKKAISVTKHLSRSLHL</sequence>
<protein>
    <submittedName>
        <fullName evidence="3">Uncharacterized protein</fullName>
    </submittedName>
</protein>
<keyword evidence="1" id="KW-0175">Coiled coil</keyword>
<name>A0A834YJN8_TETSI</name>
<dbReference type="AlphaFoldDB" id="A0A834YJN8"/>
<accession>A0A834YJN8</accession>
<evidence type="ECO:0000256" key="1">
    <source>
        <dbReference type="SAM" id="Coils"/>
    </source>
</evidence>
<dbReference type="PANTHER" id="PTHR37226:SF4">
    <property type="entry name" value="GOLGIN FAMILY A PROTEIN"/>
    <property type="match status" value="1"/>
</dbReference>